<comment type="caution">
    <text evidence="2">The sequence shown here is derived from an EMBL/GenBank/DDBJ whole genome shotgun (WGS) entry which is preliminary data.</text>
</comment>
<dbReference type="Gene3D" id="3.40.50.10440">
    <property type="entry name" value="Dihydroxyacetone kinase, domain 1"/>
    <property type="match status" value="1"/>
</dbReference>
<dbReference type="Pfam" id="PF02733">
    <property type="entry name" value="Dak1"/>
    <property type="match status" value="1"/>
</dbReference>
<dbReference type="Proteomes" id="UP001595872">
    <property type="component" value="Unassembled WGS sequence"/>
</dbReference>
<dbReference type="PANTHER" id="PTHR28629">
    <property type="entry name" value="TRIOKINASE/FMN CYCLASE"/>
    <property type="match status" value="1"/>
</dbReference>
<dbReference type="SUPFAM" id="SSF82549">
    <property type="entry name" value="DAK1/DegV-like"/>
    <property type="match status" value="1"/>
</dbReference>
<reference evidence="3" key="1">
    <citation type="journal article" date="2019" name="Int. J. Syst. Evol. Microbiol.">
        <title>The Global Catalogue of Microorganisms (GCM) 10K type strain sequencing project: providing services to taxonomists for standard genome sequencing and annotation.</title>
        <authorList>
            <consortium name="The Broad Institute Genomics Platform"/>
            <consortium name="The Broad Institute Genome Sequencing Center for Infectious Disease"/>
            <person name="Wu L."/>
            <person name="Ma J."/>
        </authorList>
    </citation>
    <scope>NUCLEOTIDE SEQUENCE [LARGE SCALE GENOMIC DNA]</scope>
    <source>
        <strain evidence="3">KLKA75</strain>
    </source>
</reference>
<proteinExistence type="predicted"/>
<protein>
    <submittedName>
        <fullName evidence="2">Dihydroxyacetone kinase subunit DhaK</fullName>
        <ecNumber evidence="2">2.7.1.121</ecNumber>
    </submittedName>
</protein>
<name>A0ABV9U533_9ACTN</name>
<organism evidence="2 3">
    <name type="scientific">Actinomadura gamaensis</name>
    <dbReference type="NCBI Taxonomy" id="1763541"/>
    <lineage>
        <taxon>Bacteria</taxon>
        <taxon>Bacillati</taxon>
        <taxon>Actinomycetota</taxon>
        <taxon>Actinomycetes</taxon>
        <taxon>Streptosporangiales</taxon>
        <taxon>Thermomonosporaceae</taxon>
        <taxon>Actinomadura</taxon>
    </lineage>
</organism>
<dbReference type="PROSITE" id="PS51481">
    <property type="entry name" value="DHAK"/>
    <property type="match status" value="1"/>
</dbReference>
<gene>
    <name evidence="2" type="primary">dhaK</name>
    <name evidence="2" type="ORF">ACFPCY_25350</name>
</gene>
<dbReference type="InterPro" id="IPR050861">
    <property type="entry name" value="Dihydroxyacetone_Kinase"/>
</dbReference>
<dbReference type="Gene3D" id="3.30.1180.20">
    <property type="entry name" value="Dihydroxyacetone kinase, domain 2"/>
    <property type="match status" value="1"/>
</dbReference>
<keyword evidence="2" id="KW-0808">Transferase</keyword>
<accession>A0ABV9U533</accession>
<keyword evidence="3" id="KW-1185">Reference proteome</keyword>
<evidence type="ECO:0000313" key="3">
    <source>
        <dbReference type="Proteomes" id="UP001595872"/>
    </source>
</evidence>
<dbReference type="GO" id="GO:0047324">
    <property type="term" value="F:phosphoenolpyruvate-glycerone phosphotransferase activity"/>
    <property type="evidence" value="ECO:0007669"/>
    <property type="project" value="UniProtKB-EC"/>
</dbReference>
<dbReference type="InterPro" id="IPR004006">
    <property type="entry name" value="DhaK_dom"/>
</dbReference>
<feature type="domain" description="DhaK" evidence="1">
    <location>
        <begin position="7"/>
        <end position="329"/>
    </location>
</feature>
<keyword evidence="2" id="KW-0418">Kinase</keyword>
<dbReference type="InterPro" id="IPR012736">
    <property type="entry name" value="DhaK_1"/>
</dbReference>
<dbReference type="NCBIfam" id="TIGR02363">
    <property type="entry name" value="dhaK1"/>
    <property type="match status" value="1"/>
</dbReference>
<dbReference type="PANTHER" id="PTHR28629:SF4">
    <property type="entry name" value="TRIOKINASE_FMN CYCLASE"/>
    <property type="match status" value="1"/>
</dbReference>
<evidence type="ECO:0000259" key="1">
    <source>
        <dbReference type="PROSITE" id="PS51481"/>
    </source>
</evidence>
<dbReference type="EMBL" id="JBHSIT010000007">
    <property type="protein sequence ID" value="MFC4910665.1"/>
    <property type="molecule type" value="Genomic_DNA"/>
</dbReference>
<evidence type="ECO:0000313" key="2">
    <source>
        <dbReference type="EMBL" id="MFC4910665.1"/>
    </source>
</evidence>
<dbReference type="RefSeq" id="WP_378259181.1">
    <property type="nucleotide sequence ID" value="NZ_JBHSIT010000007.1"/>
</dbReference>
<dbReference type="EC" id="2.7.1.121" evidence="2"/>
<sequence length="331" mass="34140">MRKLINAPSDVVADALRGLAAAHPSLRVDTDARTVVRADAPVAGKVALVSGGGSGHEPLHAGFVGYGMLDAAAPGEVFTSPTPDQILAATLAVAGEAGAVHIVKNYTGDVMNFKMAAELADDEDVQVEQVVVDDDVAVVDSTYTAGRRGTGGTLFVEKIAGALAEDGAPLAAVAGVAREVNQRSRSFGVALSPCTVPAAGRPTFELADGEMELGIGIHGEPGRERVKAATAREIVAASLDAIDADMPLAGQELIVLVNGMGGTPLIEQYVAAGAVADWLADHRATAVRTLVGPYVTSLEMAGCMVSVCRVTPELLRFWDAPVETPALRWGR</sequence>